<evidence type="ECO:0000259" key="1">
    <source>
        <dbReference type="PROSITE" id="PS50181"/>
    </source>
</evidence>
<protein>
    <recommendedName>
        <fullName evidence="1">F-box domain-containing protein</fullName>
    </recommendedName>
</protein>
<feature type="domain" description="F-box" evidence="1">
    <location>
        <begin position="1"/>
        <end position="46"/>
    </location>
</feature>
<dbReference type="Proteomes" id="UP000029121">
    <property type="component" value="Unassembled WGS sequence"/>
</dbReference>
<dbReference type="KEGG" id="crb:17883835"/>
<dbReference type="SUPFAM" id="SSF50965">
    <property type="entry name" value="Galactose oxidase, central domain"/>
    <property type="match status" value="1"/>
</dbReference>
<reference evidence="3" key="1">
    <citation type="journal article" date="2013" name="Nat. Genet.">
        <title>The Capsella rubella genome and the genomic consequences of rapid mating system evolution.</title>
        <authorList>
            <person name="Slotte T."/>
            <person name="Hazzouri K.M."/>
            <person name="Agren J.A."/>
            <person name="Koenig D."/>
            <person name="Maumus F."/>
            <person name="Guo Y.L."/>
            <person name="Steige K."/>
            <person name="Platts A.E."/>
            <person name="Escobar J.S."/>
            <person name="Newman L.K."/>
            <person name="Wang W."/>
            <person name="Mandakova T."/>
            <person name="Vello E."/>
            <person name="Smith L.M."/>
            <person name="Henz S.R."/>
            <person name="Steffen J."/>
            <person name="Takuno S."/>
            <person name="Brandvain Y."/>
            <person name="Coop G."/>
            <person name="Andolfatto P."/>
            <person name="Hu T.T."/>
            <person name="Blanchette M."/>
            <person name="Clark R.M."/>
            <person name="Quesneville H."/>
            <person name="Nordborg M."/>
            <person name="Gaut B.S."/>
            <person name="Lysak M.A."/>
            <person name="Jenkins J."/>
            <person name="Grimwood J."/>
            <person name="Chapman J."/>
            <person name="Prochnik S."/>
            <person name="Shu S."/>
            <person name="Rokhsar D."/>
            <person name="Schmutz J."/>
            <person name="Weigel D."/>
            <person name="Wright S.I."/>
        </authorList>
    </citation>
    <scope>NUCLEOTIDE SEQUENCE [LARGE SCALE GENOMIC DNA]</scope>
    <source>
        <strain evidence="3">cv. Monte Gargano</strain>
    </source>
</reference>
<dbReference type="Gene3D" id="1.20.1280.50">
    <property type="match status" value="1"/>
</dbReference>
<dbReference type="Pfam" id="PF07734">
    <property type="entry name" value="FBA_1"/>
    <property type="match status" value="1"/>
</dbReference>
<gene>
    <name evidence="2" type="ORF">CARUB_v10002537mg</name>
</gene>
<evidence type="ECO:0000313" key="2">
    <source>
        <dbReference type="EMBL" id="EOA22014.1"/>
    </source>
</evidence>
<dbReference type="AlphaFoldDB" id="R0GYQ2"/>
<dbReference type="CDD" id="cd22157">
    <property type="entry name" value="F-box_AtFBW1-like"/>
    <property type="match status" value="1"/>
</dbReference>
<evidence type="ECO:0000313" key="3">
    <source>
        <dbReference type="Proteomes" id="UP000029121"/>
    </source>
</evidence>
<dbReference type="PROSITE" id="PS50181">
    <property type="entry name" value="FBOX"/>
    <property type="match status" value="1"/>
</dbReference>
<dbReference type="InterPro" id="IPR050796">
    <property type="entry name" value="SCF_F-box_component"/>
</dbReference>
<dbReference type="InterPro" id="IPR017451">
    <property type="entry name" value="F-box-assoc_interact_dom"/>
</dbReference>
<dbReference type="SUPFAM" id="SSF81383">
    <property type="entry name" value="F-box domain"/>
    <property type="match status" value="1"/>
</dbReference>
<dbReference type="EMBL" id="KB870810">
    <property type="protein sequence ID" value="EOA22014.1"/>
    <property type="molecule type" value="Genomic_DNA"/>
</dbReference>
<dbReference type="InterPro" id="IPR006527">
    <property type="entry name" value="F-box-assoc_dom_typ1"/>
</dbReference>
<organism evidence="2 3">
    <name type="scientific">Capsella rubella</name>
    <dbReference type="NCBI Taxonomy" id="81985"/>
    <lineage>
        <taxon>Eukaryota</taxon>
        <taxon>Viridiplantae</taxon>
        <taxon>Streptophyta</taxon>
        <taxon>Embryophyta</taxon>
        <taxon>Tracheophyta</taxon>
        <taxon>Spermatophyta</taxon>
        <taxon>Magnoliopsida</taxon>
        <taxon>eudicotyledons</taxon>
        <taxon>Gunneridae</taxon>
        <taxon>Pentapetalae</taxon>
        <taxon>rosids</taxon>
        <taxon>malvids</taxon>
        <taxon>Brassicales</taxon>
        <taxon>Brassicaceae</taxon>
        <taxon>Camelineae</taxon>
        <taxon>Capsella</taxon>
    </lineage>
</organism>
<dbReference type="NCBIfam" id="TIGR01640">
    <property type="entry name" value="F_box_assoc_1"/>
    <property type="match status" value="1"/>
</dbReference>
<accession>R0GYQ2</accession>
<dbReference type="SMART" id="SM00256">
    <property type="entry name" value="FBOX"/>
    <property type="match status" value="1"/>
</dbReference>
<dbReference type="PANTHER" id="PTHR31672">
    <property type="entry name" value="BNACNNG10540D PROTEIN"/>
    <property type="match status" value="1"/>
</dbReference>
<sequence length="366" mass="42294">MTMSELPGDVVEEILCYVPATSLKRLRSTCKRWNLLLDDARFARKHFDKAARHILIIMLTEEYSRVCLMNINLHGFSSIGVIGELSLINSHPSLRIADISKAFHYDGLLLCTIKDSTSLVVWNPCTGQTIQTTVPYKTVYSTFALGSYKDKNSGYNNSYKILCYYQLKEFAIYEIKTNSWKTLDVALDFRLIYIDYKVSLKGKTYWFAEDNGENHQKALFLASFDYSTEIFGRMCLPCYCSSFSLWNIALSVVKEEKLSMLLQHENTSRTEIWVTNKIDETNVVSWSIFLVVDSSKIYINYGVRFLVEEEKKFVVCWHRKVHELKEEYMIITEGDNKVMEVDFEASTMSSCMSPLLTYVPSLVQIQ</sequence>
<keyword evidence="3" id="KW-1185">Reference proteome</keyword>
<dbReference type="Pfam" id="PF00646">
    <property type="entry name" value="F-box"/>
    <property type="match status" value="1"/>
</dbReference>
<dbReference type="InterPro" id="IPR001810">
    <property type="entry name" value="F-box_dom"/>
</dbReference>
<proteinExistence type="predicted"/>
<dbReference type="OrthoDB" id="1041463at2759"/>
<dbReference type="InterPro" id="IPR036047">
    <property type="entry name" value="F-box-like_dom_sf"/>
</dbReference>
<dbReference type="PANTHER" id="PTHR31672:SF13">
    <property type="entry name" value="F-BOX PROTEIN CPR30-LIKE"/>
    <property type="match status" value="1"/>
</dbReference>
<dbReference type="InterPro" id="IPR011043">
    <property type="entry name" value="Gal_Oxase/kelch_b-propeller"/>
</dbReference>
<name>R0GYQ2_9BRAS</name>